<dbReference type="Pfam" id="PF00125">
    <property type="entry name" value="Histone"/>
    <property type="match status" value="1"/>
</dbReference>
<evidence type="ECO:0000256" key="1">
    <source>
        <dbReference type="ARBA" id="ARBA00010343"/>
    </source>
</evidence>
<dbReference type="GO" id="GO:0000786">
    <property type="term" value="C:nucleosome"/>
    <property type="evidence" value="ECO:0007669"/>
    <property type="project" value="InterPro"/>
</dbReference>
<dbReference type="GO" id="GO:0046982">
    <property type="term" value="F:protein heterodimerization activity"/>
    <property type="evidence" value="ECO:0007669"/>
    <property type="project" value="InterPro"/>
</dbReference>
<dbReference type="GO" id="GO:0030527">
    <property type="term" value="F:structural constituent of chromatin"/>
    <property type="evidence" value="ECO:0007669"/>
    <property type="project" value="InterPro"/>
</dbReference>
<dbReference type="SMART" id="SM00428">
    <property type="entry name" value="H3"/>
    <property type="match status" value="1"/>
</dbReference>
<dbReference type="Proteomes" id="UP000478052">
    <property type="component" value="Unassembled WGS sequence"/>
</dbReference>
<dbReference type="InterPro" id="IPR000164">
    <property type="entry name" value="Histone_H3/CENP-A"/>
</dbReference>
<evidence type="ECO:0000313" key="6">
    <source>
        <dbReference type="EMBL" id="KAF0739259.1"/>
    </source>
</evidence>
<dbReference type="PANTHER" id="PTHR11426">
    <property type="entry name" value="HISTONE H3"/>
    <property type="match status" value="1"/>
</dbReference>
<dbReference type="PROSITE" id="PS00959">
    <property type="entry name" value="HISTONE_H3_2"/>
    <property type="match status" value="1"/>
</dbReference>
<dbReference type="SUPFAM" id="SSF47113">
    <property type="entry name" value="Histone-fold"/>
    <property type="match status" value="1"/>
</dbReference>
<dbReference type="InterPro" id="IPR048325">
    <property type="entry name" value="ZSWIM3_N"/>
</dbReference>
<evidence type="ECO:0000259" key="3">
    <source>
        <dbReference type="Pfam" id="PF00125"/>
    </source>
</evidence>
<dbReference type="GO" id="GO:0003677">
    <property type="term" value="F:DNA binding"/>
    <property type="evidence" value="ECO:0007669"/>
    <property type="project" value="InterPro"/>
</dbReference>
<feature type="region of interest" description="Disordered" evidence="2">
    <location>
        <begin position="287"/>
        <end position="308"/>
    </location>
</feature>
<dbReference type="InterPro" id="IPR048324">
    <property type="entry name" value="ZSWIM1-3_RNaseH-like"/>
</dbReference>
<dbReference type="OrthoDB" id="124789at2759"/>
<dbReference type="PRINTS" id="PR00622">
    <property type="entry name" value="HISTONEH3"/>
</dbReference>
<feature type="domain" description="ZSWIM1/3 RNaseH-like" evidence="4">
    <location>
        <begin position="126"/>
        <end position="188"/>
    </location>
</feature>
<proteinExistence type="inferred from homology"/>
<feature type="domain" description="Core Histone H2A/H2B/H3" evidence="3">
    <location>
        <begin position="488"/>
        <end position="521"/>
    </location>
</feature>
<evidence type="ECO:0000313" key="7">
    <source>
        <dbReference type="Proteomes" id="UP000478052"/>
    </source>
</evidence>
<organism evidence="6 7">
    <name type="scientific">Aphis craccivora</name>
    <name type="common">Cowpea aphid</name>
    <dbReference type="NCBI Taxonomy" id="307492"/>
    <lineage>
        <taxon>Eukaryota</taxon>
        <taxon>Metazoa</taxon>
        <taxon>Ecdysozoa</taxon>
        <taxon>Arthropoda</taxon>
        <taxon>Hexapoda</taxon>
        <taxon>Insecta</taxon>
        <taxon>Pterygota</taxon>
        <taxon>Neoptera</taxon>
        <taxon>Paraneoptera</taxon>
        <taxon>Hemiptera</taxon>
        <taxon>Sternorrhyncha</taxon>
        <taxon>Aphidomorpha</taxon>
        <taxon>Aphidoidea</taxon>
        <taxon>Aphididae</taxon>
        <taxon>Aphidini</taxon>
        <taxon>Aphis</taxon>
        <taxon>Aphis</taxon>
    </lineage>
</organism>
<dbReference type="AlphaFoldDB" id="A0A6G0XG48"/>
<comment type="caution">
    <text evidence="6">The sequence shown here is derived from an EMBL/GenBank/DDBJ whole genome shotgun (WGS) entry which is preliminary data.</text>
</comment>
<comment type="similarity">
    <text evidence="1">Belongs to the histone H3 family.</text>
</comment>
<gene>
    <name evidence="6" type="ORF">FWK35_00026847</name>
</gene>
<dbReference type="InterPro" id="IPR009072">
    <property type="entry name" value="Histone-fold"/>
</dbReference>
<name>A0A6G0XG48_APHCR</name>
<dbReference type="Pfam" id="PF21599">
    <property type="entry name" value="ZSWIM3_N"/>
    <property type="match status" value="1"/>
</dbReference>
<dbReference type="Gene3D" id="1.10.20.10">
    <property type="entry name" value="Histone, subunit A"/>
    <property type="match status" value="1"/>
</dbReference>
<protein>
    <submittedName>
        <fullName evidence="6">Zinc finger SWIM domain-containing protein 3-like</fullName>
    </submittedName>
</protein>
<reference evidence="6 7" key="1">
    <citation type="submission" date="2019-08" db="EMBL/GenBank/DDBJ databases">
        <title>Whole genome of Aphis craccivora.</title>
        <authorList>
            <person name="Voronova N.V."/>
            <person name="Shulinski R.S."/>
            <person name="Bandarenka Y.V."/>
            <person name="Zhorov D.G."/>
            <person name="Warner D."/>
        </authorList>
    </citation>
    <scope>NUCLEOTIDE SEQUENCE [LARGE SCALE GENOMIC DNA]</scope>
    <source>
        <strain evidence="6">180601</strain>
        <tissue evidence="6">Whole Body</tissue>
    </source>
</reference>
<dbReference type="Pfam" id="PF21056">
    <property type="entry name" value="ZSWIM1-3_RNaseH-like"/>
    <property type="match status" value="1"/>
</dbReference>
<dbReference type="EMBL" id="VUJU01007870">
    <property type="protein sequence ID" value="KAF0739259.1"/>
    <property type="molecule type" value="Genomic_DNA"/>
</dbReference>
<sequence length="532" mass="61462">MKLGDEYIDFQDFERVLKFYKDSNFVDFSVHDCKTLESIKAKHLVGKGANGNALVISKLNEIHNHPVSRTMYSFLPNQHKVTPKTTAAIVELIYLNANKKLIQNKLLHETGKVITLKDITNKCRSEDCNGQSEVGGIRLLVNEEYETLLWFFQTFKRLNSASTLIRLFVSDKDMKERSVIREVFPNASLEICLFHSLRTFNRELTCEKRGITPKVRDQVKSIFEKLCYSKNEEEYSCFYKHLQEVAPNSVLEEFYYRSKRALKTAIDKSECNQNDDVEINFEPRIEQIKSKKPKSNNEQTEGPMDIDSINDDNDANLILWTQVILNKMSIPLNDHNYFITADAEGLMNENYADVNRFIFNDASTDQLDKDVSSLTFDQPEKTSVAITNEPKSVLKDSTNHSIACDIKLPIKIKTCGRPNRAWLINHSIAQNVRKQNYIIQREDIKCHVELIHMGIVEPEAPRKQLATKAARKSAPATGGVKKLHRYRPGTVALREIRRYQKSTELLIRKLPFQRLVREIRLFQNEDFEHLVG</sequence>
<evidence type="ECO:0000259" key="5">
    <source>
        <dbReference type="Pfam" id="PF21599"/>
    </source>
</evidence>
<evidence type="ECO:0000256" key="2">
    <source>
        <dbReference type="SAM" id="MobiDB-lite"/>
    </source>
</evidence>
<evidence type="ECO:0000259" key="4">
    <source>
        <dbReference type="Pfam" id="PF21056"/>
    </source>
</evidence>
<accession>A0A6G0XG48</accession>
<keyword evidence="7" id="KW-1185">Reference proteome</keyword>
<feature type="domain" description="ZSWIM3 N-terminal" evidence="5">
    <location>
        <begin position="1"/>
        <end position="43"/>
    </location>
</feature>
<dbReference type="InterPro" id="IPR007125">
    <property type="entry name" value="H2A/H2B/H3"/>
</dbReference>